<name>A0A0N8SWR9_PSESX</name>
<dbReference type="EMBL" id="LJRI01001265">
    <property type="protein sequence ID" value="KPY66760.1"/>
    <property type="molecule type" value="Genomic_DNA"/>
</dbReference>
<dbReference type="AlphaFoldDB" id="A0A0N8SWR9"/>
<sequence length="75" mass="8349">MAALQALQLGDFQHHLLGLQLGFARIGRQTNARLAEHHAACLALEQQRIQLALQFADLPTDRRRGDIEAHRGLAD</sequence>
<protein>
    <submittedName>
        <fullName evidence="1">Uncharacterized protein</fullName>
    </submittedName>
</protein>
<evidence type="ECO:0000313" key="2">
    <source>
        <dbReference type="Proteomes" id="UP000050384"/>
    </source>
</evidence>
<dbReference type="Proteomes" id="UP000050384">
    <property type="component" value="Unassembled WGS sequence"/>
</dbReference>
<gene>
    <name evidence="1" type="ORF">ALO94_200399</name>
</gene>
<organism evidence="1 2">
    <name type="scientific">Pseudomonas syringae pv. spinaceae</name>
    <dbReference type="NCBI Taxonomy" id="264459"/>
    <lineage>
        <taxon>Bacteria</taxon>
        <taxon>Pseudomonadati</taxon>
        <taxon>Pseudomonadota</taxon>
        <taxon>Gammaproteobacteria</taxon>
        <taxon>Pseudomonadales</taxon>
        <taxon>Pseudomonadaceae</taxon>
        <taxon>Pseudomonas</taxon>
        <taxon>Pseudomonas syringae</taxon>
    </lineage>
</organism>
<comment type="caution">
    <text evidence="1">The sequence shown here is derived from an EMBL/GenBank/DDBJ whole genome shotgun (WGS) entry which is preliminary data.</text>
</comment>
<reference evidence="1 2" key="1">
    <citation type="submission" date="2015-09" db="EMBL/GenBank/DDBJ databases">
        <title>Genome announcement of multiple Pseudomonas syringae strains.</title>
        <authorList>
            <person name="Thakur S."/>
            <person name="Wang P.W."/>
            <person name="Gong Y."/>
            <person name="Weir B.S."/>
            <person name="Guttman D.S."/>
        </authorList>
    </citation>
    <scope>NUCLEOTIDE SEQUENCE [LARGE SCALE GENOMIC DNA]</scope>
    <source>
        <strain evidence="1 2">ICMP16929</strain>
    </source>
</reference>
<evidence type="ECO:0000313" key="1">
    <source>
        <dbReference type="EMBL" id="KPY66760.1"/>
    </source>
</evidence>
<accession>A0A0N8SWR9</accession>
<proteinExistence type="predicted"/>